<dbReference type="Pfam" id="PF23933">
    <property type="entry name" value="DUF7269"/>
    <property type="match status" value="1"/>
</dbReference>
<dbReference type="OrthoDB" id="31512at2157"/>
<reference evidence="4 7" key="3">
    <citation type="submission" date="2018-07" db="EMBL/GenBank/DDBJ databases">
        <title>Genome sequence of extremly halophilic archaeon Halopelagius longus strain BC12-B1.</title>
        <authorList>
            <person name="Zhang X."/>
        </authorList>
    </citation>
    <scope>NUCLEOTIDE SEQUENCE [LARGE SCALE GENOMIC DNA]</scope>
    <source>
        <strain evidence="4 7">BC12-B1</strain>
    </source>
</reference>
<accession>A0A1H1G1T1</accession>
<dbReference type="Proteomes" id="UP000255421">
    <property type="component" value="Unassembled WGS sequence"/>
</dbReference>
<feature type="domain" description="DUF58" evidence="3">
    <location>
        <begin position="432"/>
        <end position="593"/>
    </location>
</feature>
<sequence>MSRMRRSVLALGLTSSLLGILLIVLPSLGGIISPSGAVRTVPFALIGVLSLVFAAGYALAGTRSSAEGGDGHRSDGVGLPTPENRPQYREVGATLARRLDTIEWTDRREEEPTNRLQLRTELREAAVRVLSRTEDWTRTEIETLLDDGRWSDDGRATAFFSDDVVPTLSLRQQLRMLRRTEPVFARRARHAIAEIAGRSAAIDVSSSLSDSARRALDDSPPVSVRQYWPPDADESTREFRTGDTRVVTAAALAAGGLGVLTLRPALFLLAVFGITVAGYARVASAPTGAIDVRRTLSDDEPDPGAEVEVTVVVRNVSDTTITDLRLIDGVPAGLTVVEGSPRFSTALRPGKEATFTYSVEAVYGVHAFDPALLITRDVTGIYKRETLVETAATTLSCRLPTHPVDNPPRRRTTVHAGRARSTVAGSGVEFHSVRDHRPGDPLSRIDWKRKAKTGELTTVDFHETRLENVLVLIDARAEAYVTASRDGDEPIIRKGVTAGHHITSRLLAESVPVGLMALSPRSCWLAPSVGDAHHRRIQNTLAGHPSFGWTAPDGDFDSTAALRVLSQRLSLDTQIIFISPLCDDAAAGVARRLDAYGYAVSVVSPDPTASASSKPSCDWGYAVLERRFRLSSLRNAQIPVVDWNPTESFAGVMRREV</sequence>
<dbReference type="Proteomes" id="UP000199289">
    <property type="component" value="Unassembled WGS sequence"/>
</dbReference>
<evidence type="ECO:0000313" key="6">
    <source>
        <dbReference type="Proteomes" id="UP000199289"/>
    </source>
</evidence>
<feature type="region of interest" description="Disordered" evidence="1">
    <location>
        <begin position="63"/>
        <end position="86"/>
    </location>
</feature>
<keyword evidence="2" id="KW-0812">Transmembrane</keyword>
<organism evidence="5 6">
    <name type="scientific">Halopelagius longus</name>
    <dbReference type="NCBI Taxonomy" id="1236180"/>
    <lineage>
        <taxon>Archaea</taxon>
        <taxon>Methanobacteriati</taxon>
        <taxon>Methanobacteriota</taxon>
        <taxon>Stenosarchaea group</taxon>
        <taxon>Halobacteria</taxon>
        <taxon>Halobacteriales</taxon>
        <taxon>Haloferacaceae</taxon>
    </lineage>
</organism>
<evidence type="ECO:0000313" key="4">
    <source>
        <dbReference type="EMBL" id="RDI69893.1"/>
    </source>
</evidence>
<dbReference type="Pfam" id="PF01882">
    <property type="entry name" value="DUF58"/>
    <property type="match status" value="1"/>
</dbReference>
<protein>
    <submittedName>
        <fullName evidence="5">Conserved repeat domain-containing protein</fullName>
    </submittedName>
    <submittedName>
        <fullName evidence="4">DUF58 domain-containing protein</fullName>
    </submittedName>
</protein>
<feature type="region of interest" description="Disordered" evidence="1">
    <location>
        <begin position="400"/>
        <end position="421"/>
    </location>
</feature>
<dbReference type="EMBL" id="QQST01000003">
    <property type="protein sequence ID" value="RDI69893.1"/>
    <property type="molecule type" value="Genomic_DNA"/>
</dbReference>
<reference evidence="5" key="2">
    <citation type="submission" date="2016-10" db="EMBL/GenBank/DDBJ databases">
        <authorList>
            <person name="de Groot N.N."/>
        </authorList>
    </citation>
    <scope>NUCLEOTIDE SEQUENCE [LARGE SCALE GENOMIC DNA]</scope>
    <source>
        <strain evidence="5">CGMCC 1.12397</strain>
    </source>
</reference>
<proteinExistence type="predicted"/>
<feature type="transmembrane region" description="Helical" evidence="2">
    <location>
        <begin position="40"/>
        <end position="60"/>
    </location>
</feature>
<dbReference type="InterPro" id="IPR055693">
    <property type="entry name" value="DUF7269"/>
</dbReference>
<evidence type="ECO:0000259" key="3">
    <source>
        <dbReference type="Pfam" id="PF01882"/>
    </source>
</evidence>
<reference evidence="6" key="1">
    <citation type="submission" date="2016-10" db="EMBL/GenBank/DDBJ databases">
        <authorList>
            <person name="Varghese N."/>
            <person name="Submissions S."/>
        </authorList>
    </citation>
    <scope>NUCLEOTIDE SEQUENCE [LARGE SCALE GENOMIC DNA]</scope>
    <source>
        <strain evidence="6">CGMCC 1.12397</strain>
    </source>
</reference>
<dbReference type="EMBL" id="FNKQ01000005">
    <property type="protein sequence ID" value="SDR07197.1"/>
    <property type="molecule type" value="Genomic_DNA"/>
</dbReference>
<dbReference type="PANTHER" id="PTHR33608:SF6">
    <property type="entry name" value="BLL2464 PROTEIN"/>
    <property type="match status" value="1"/>
</dbReference>
<gene>
    <name evidence="4" type="ORF">DWB78_17240</name>
    <name evidence="5" type="ORF">SAMN05216278_3467</name>
</gene>
<keyword evidence="2" id="KW-1133">Transmembrane helix</keyword>
<dbReference type="PANTHER" id="PTHR33608">
    <property type="entry name" value="BLL2464 PROTEIN"/>
    <property type="match status" value="1"/>
</dbReference>
<keyword evidence="2" id="KW-0472">Membrane</keyword>
<evidence type="ECO:0000313" key="5">
    <source>
        <dbReference type="EMBL" id="SDR07197.1"/>
    </source>
</evidence>
<feature type="transmembrane region" description="Helical" evidence="2">
    <location>
        <begin position="246"/>
        <end position="279"/>
    </location>
</feature>
<dbReference type="InterPro" id="IPR002881">
    <property type="entry name" value="DUF58"/>
</dbReference>
<dbReference type="AlphaFoldDB" id="A0A1H1G1T1"/>
<evidence type="ECO:0000256" key="1">
    <source>
        <dbReference type="SAM" id="MobiDB-lite"/>
    </source>
</evidence>
<dbReference type="NCBIfam" id="TIGR01451">
    <property type="entry name" value="B_ant_repeat"/>
    <property type="match status" value="1"/>
</dbReference>
<evidence type="ECO:0000313" key="7">
    <source>
        <dbReference type="Proteomes" id="UP000255421"/>
    </source>
</evidence>
<evidence type="ECO:0000256" key="2">
    <source>
        <dbReference type="SAM" id="Phobius"/>
    </source>
</evidence>
<keyword evidence="7" id="KW-1185">Reference proteome</keyword>
<dbReference type="InterPro" id="IPR047589">
    <property type="entry name" value="DUF11_rpt"/>
</dbReference>
<name>A0A1H1G1T1_9EURY</name>